<protein>
    <submittedName>
        <fullName evidence="8">Putative membrane protein YeaQ/YmgE (Transglycosylase-associated protein family)</fullName>
    </submittedName>
</protein>
<organism evidence="8 9">
    <name type="scientific">Roseimicrobium gellanilyticum</name>
    <dbReference type="NCBI Taxonomy" id="748857"/>
    <lineage>
        <taxon>Bacteria</taxon>
        <taxon>Pseudomonadati</taxon>
        <taxon>Verrucomicrobiota</taxon>
        <taxon>Verrucomicrobiia</taxon>
        <taxon>Verrucomicrobiales</taxon>
        <taxon>Verrucomicrobiaceae</taxon>
        <taxon>Roseimicrobium</taxon>
    </lineage>
</organism>
<keyword evidence="9" id="KW-1185">Reference proteome</keyword>
<dbReference type="Pfam" id="PF04226">
    <property type="entry name" value="Transgly_assoc"/>
    <property type="match status" value="1"/>
</dbReference>
<evidence type="ECO:0000313" key="8">
    <source>
        <dbReference type="EMBL" id="RBP41398.1"/>
    </source>
</evidence>
<dbReference type="EMBL" id="QNRR01000007">
    <property type="protein sequence ID" value="RBP41398.1"/>
    <property type="molecule type" value="Genomic_DNA"/>
</dbReference>
<dbReference type="PANTHER" id="PTHR33884">
    <property type="entry name" value="UPF0410 PROTEIN YMGE"/>
    <property type="match status" value="1"/>
</dbReference>
<evidence type="ECO:0000313" key="9">
    <source>
        <dbReference type="Proteomes" id="UP000253426"/>
    </source>
</evidence>
<name>A0A366HFW0_9BACT</name>
<evidence type="ECO:0000256" key="7">
    <source>
        <dbReference type="SAM" id="Phobius"/>
    </source>
</evidence>
<dbReference type="RefSeq" id="WP_113960029.1">
    <property type="nucleotide sequence ID" value="NZ_QNRR01000007.1"/>
</dbReference>
<dbReference type="AlphaFoldDB" id="A0A366HFW0"/>
<keyword evidence="4 7" id="KW-0812">Transmembrane</keyword>
<dbReference type="Proteomes" id="UP000253426">
    <property type="component" value="Unassembled WGS sequence"/>
</dbReference>
<evidence type="ECO:0000256" key="1">
    <source>
        <dbReference type="ARBA" id="ARBA00004651"/>
    </source>
</evidence>
<evidence type="ECO:0000256" key="4">
    <source>
        <dbReference type="ARBA" id="ARBA00022692"/>
    </source>
</evidence>
<evidence type="ECO:0000256" key="5">
    <source>
        <dbReference type="ARBA" id="ARBA00022989"/>
    </source>
</evidence>
<proteinExistence type="inferred from homology"/>
<dbReference type="InterPro" id="IPR007341">
    <property type="entry name" value="Transgly_assoc"/>
</dbReference>
<feature type="transmembrane region" description="Helical" evidence="7">
    <location>
        <begin position="27"/>
        <end position="46"/>
    </location>
</feature>
<evidence type="ECO:0000256" key="3">
    <source>
        <dbReference type="ARBA" id="ARBA00022475"/>
    </source>
</evidence>
<sequence>MGILSWILLGLVAGALAKFIMPGKDPGGFFVTILIGIAGAITGGLVGRLFGLGAIESFDLGGIFIATIGSLILLILYRVLSKRMGKA</sequence>
<comment type="caution">
    <text evidence="8">The sequence shown here is derived from an EMBL/GenBank/DDBJ whole genome shotgun (WGS) entry which is preliminary data.</text>
</comment>
<evidence type="ECO:0000256" key="6">
    <source>
        <dbReference type="ARBA" id="ARBA00023136"/>
    </source>
</evidence>
<dbReference type="GO" id="GO:0005886">
    <property type="term" value="C:plasma membrane"/>
    <property type="evidence" value="ECO:0007669"/>
    <property type="project" value="UniProtKB-SubCell"/>
</dbReference>
<accession>A0A366HFW0</accession>
<comment type="similarity">
    <text evidence="2">Belongs to the UPF0410 family.</text>
</comment>
<dbReference type="PANTHER" id="PTHR33884:SF3">
    <property type="entry name" value="UPF0410 PROTEIN YMGE"/>
    <property type="match status" value="1"/>
</dbReference>
<comment type="subcellular location">
    <subcellularLocation>
        <location evidence="1">Cell membrane</location>
        <topology evidence="1">Multi-pass membrane protein</topology>
    </subcellularLocation>
</comment>
<dbReference type="OrthoDB" id="9811343at2"/>
<reference evidence="8 9" key="1">
    <citation type="submission" date="2018-06" db="EMBL/GenBank/DDBJ databases">
        <title>Genomic Encyclopedia of Type Strains, Phase IV (KMG-IV): sequencing the most valuable type-strain genomes for metagenomic binning, comparative biology and taxonomic classification.</title>
        <authorList>
            <person name="Goeker M."/>
        </authorList>
    </citation>
    <scope>NUCLEOTIDE SEQUENCE [LARGE SCALE GENOMIC DNA]</scope>
    <source>
        <strain evidence="8 9">DSM 25532</strain>
    </source>
</reference>
<evidence type="ECO:0000256" key="2">
    <source>
        <dbReference type="ARBA" id="ARBA00011006"/>
    </source>
</evidence>
<gene>
    <name evidence="8" type="ORF">DES53_107230</name>
</gene>
<keyword evidence="6 7" id="KW-0472">Membrane</keyword>
<keyword evidence="5 7" id="KW-1133">Transmembrane helix</keyword>
<keyword evidence="3" id="KW-1003">Cell membrane</keyword>
<feature type="transmembrane region" description="Helical" evidence="7">
    <location>
        <begin position="58"/>
        <end position="80"/>
    </location>
</feature>